<evidence type="ECO:0000256" key="2">
    <source>
        <dbReference type="ARBA" id="ARBA00010333"/>
    </source>
</evidence>
<dbReference type="GO" id="GO:0030313">
    <property type="term" value="C:cell envelope"/>
    <property type="evidence" value="ECO:0007669"/>
    <property type="project" value="UniProtKB-SubCell"/>
</dbReference>
<dbReference type="SUPFAM" id="SSF53850">
    <property type="entry name" value="Periplasmic binding protein-like II"/>
    <property type="match status" value="1"/>
</dbReference>
<evidence type="ECO:0000313" key="7">
    <source>
        <dbReference type="EMBL" id="NYD45182.1"/>
    </source>
</evidence>
<organism evidence="7 8">
    <name type="scientific">Actinomadura luteofluorescens</name>
    <dbReference type="NCBI Taxonomy" id="46163"/>
    <lineage>
        <taxon>Bacteria</taxon>
        <taxon>Bacillati</taxon>
        <taxon>Actinomycetota</taxon>
        <taxon>Actinomycetes</taxon>
        <taxon>Streptosporangiales</taxon>
        <taxon>Thermomonosporaceae</taxon>
        <taxon>Actinomadura</taxon>
    </lineage>
</organism>
<evidence type="ECO:0000256" key="3">
    <source>
        <dbReference type="ARBA" id="ARBA00022729"/>
    </source>
</evidence>
<reference evidence="7 8" key="1">
    <citation type="submission" date="2020-07" db="EMBL/GenBank/DDBJ databases">
        <title>Sequencing the genomes of 1000 actinobacteria strains.</title>
        <authorList>
            <person name="Klenk H.-P."/>
        </authorList>
    </citation>
    <scope>NUCLEOTIDE SEQUENCE [LARGE SCALE GENOMIC DNA]</scope>
    <source>
        <strain evidence="7 8">DSM 40398</strain>
    </source>
</reference>
<evidence type="ECO:0000256" key="4">
    <source>
        <dbReference type="RuleBase" id="RU003744"/>
    </source>
</evidence>
<dbReference type="RefSeq" id="WP_179842652.1">
    <property type="nucleotide sequence ID" value="NZ_JACCBA010000001.1"/>
</dbReference>
<gene>
    <name evidence="7" type="ORF">BJY14_001165</name>
</gene>
<feature type="domain" description="Solute-binding protein family 3/N-terminal" evidence="6">
    <location>
        <begin position="59"/>
        <end position="295"/>
    </location>
</feature>
<dbReference type="Gene3D" id="3.40.190.10">
    <property type="entry name" value="Periplasmic binding protein-like II"/>
    <property type="match status" value="2"/>
</dbReference>
<comment type="subcellular location">
    <subcellularLocation>
        <location evidence="1">Cell envelope</location>
    </subcellularLocation>
</comment>
<protein>
    <submittedName>
        <fullName evidence="7">Polar amino acid transport system substrate-binding protein</fullName>
    </submittedName>
</protein>
<evidence type="ECO:0000313" key="8">
    <source>
        <dbReference type="Proteomes" id="UP000529783"/>
    </source>
</evidence>
<keyword evidence="3 5" id="KW-0732">Signal</keyword>
<evidence type="ECO:0000256" key="1">
    <source>
        <dbReference type="ARBA" id="ARBA00004196"/>
    </source>
</evidence>
<dbReference type="PANTHER" id="PTHR35936">
    <property type="entry name" value="MEMBRANE-BOUND LYTIC MUREIN TRANSGLYCOSYLASE F"/>
    <property type="match status" value="1"/>
</dbReference>
<accession>A0A7Y9ECQ6</accession>
<comment type="similarity">
    <text evidence="2 4">Belongs to the bacterial solute-binding protein 3 family.</text>
</comment>
<feature type="signal peptide" evidence="5">
    <location>
        <begin position="1"/>
        <end position="17"/>
    </location>
</feature>
<dbReference type="PROSITE" id="PS01039">
    <property type="entry name" value="SBP_BACTERIAL_3"/>
    <property type="match status" value="1"/>
</dbReference>
<dbReference type="Proteomes" id="UP000529783">
    <property type="component" value="Unassembled WGS sequence"/>
</dbReference>
<dbReference type="InterPro" id="IPR001638">
    <property type="entry name" value="Solute-binding_3/MltF_N"/>
</dbReference>
<feature type="chain" id="PRO_5039452660" evidence="5">
    <location>
        <begin position="18"/>
        <end position="310"/>
    </location>
</feature>
<sequence length="310" mass="32542">MKARRLAAVAACAAVFAGGLVGCGDSSDSTGSGSTTIADRKVMVDEQLAAKVPDSFRGRLRIATAAPYPPFEYFDENQKLVGLDIDLGNAVAAKLGMKTDWQAVSFDGVIAGTKAKRFDLIISDMGVTSERAKEIDFVTYALAGIGMVIPKGNPQGVTTLADFCGKPVSMEKGAIQVTFIQEFNKTTCAKAGKPIQIAQFAKSSDALLSLKTGKTSGFFVDLASGTYIARTSEKGAAFEVLNDSKAPPSGYNPIKIGVGVGKDHTELRDAVKAALEALFADGTYTAIFKKHGLQGSVVKKIEINGAETPQ</sequence>
<dbReference type="InterPro" id="IPR018313">
    <property type="entry name" value="SBP_3_CS"/>
</dbReference>
<dbReference type="SMART" id="SM00062">
    <property type="entry name" value="PBPb"/>
    <property type="match status" value="1"/>
</dbReference>
<proteinExistence type="inferred from homology"/>
<dbReference type="PROSITE" id="PS51257">
    <property type="entry name" value="PROKAR_LIPOPROTEIN"/>
    <property type="match status" value="1"/>
</dbReference>
<dbReference type="EMBL" id="JACCBA010000001">
    <property type="protein sequence ID" value="NYD45182.1"/>
    <property type="molecule type" value="Genomic_DNA"/>
</dbReference>
<dbReference type="PANTHER" id="PTHR35936:SF17">
    <property type="entry name" value="ARGININE-BINDING EXTRACELLULAR PROTEIN ARTP"/>
    <property type="match status" value="1"/>
</dbReference>
<evidence type="ECO:0000259" key="6">
    <source>
        <dbReference type="SMART" id="SM00062"/>
    </source>
</evidence>
<keyword evidence="8" id="KW-1185">Reference proteome</keyword>
<name>A0A7Y9ECQ6_9ACTN</name>
<dbReference type="AlphaFoldDB" id="A0A7Y9ECQ6"/>
<evidence type="ECO:0000256" key="5">
    <source>
        <dbReference type="SAM" id="SignalP"/>
    </source>
</evidence>
<comment type="caution">
    <text evidence="7">The sequence shown here is derived from an EMBL/GenBank/DDBJ whole genome shotgun (WGS) entry which is preliminary data.</text>
</comment>
<dbReference type="Pfam" id="PF00497">
    <property type="entry name" value="SBP_bac_3"/>
    <property type="match status" value="1"/>
</dbReference>
<dbReference type="CDD" id="cd01004">
    <property type="entry name" value="PBP2_MidA_like"/>
    <property type="match status" value="1"/>
</dbReference>